<protein>
    <submittedName>
        <fullName evidence="2">Uncharacterized protein</fullName>
    </submittedName>
</protein>
<evidence type="ECO:0000313" key="3">
    <source>
        <dbReference type="Proteomes" id="UP000829685"/>
    </source>
</evidence>
<feature type="region of interest" description="Disordered" evidence="1">
    <location>
        <begin position="28"/>
        <end position="126"/>
    </location>
</feature>
<name>A0A9Q0AIS6_9PEZI</name>
<evidence type="ECO:0000313" key="2">
    <source>
        <dbReference type="EMBL" id="KAI1855078.1"/>
    </source>
</evidence>
<reference evidence="2" key="1">
    <citation type="submission" date="2021-03" db="EMBL/GenBank/DDBJ databases">
        <title>Revisited historic fungal species revealed as producer of novel bioactive compounds through whole genome sequencing and comparative genomics.</title>
        <authorList>
            <person name="Vignolle G.A."/>
            <person name="Hochenegger N."/>
            <person name="Mach R.L."/>
            <person name="Mach-Aigner A.R."/>
            <person name="Javad Rahimi M."/>
            <person name="Salim K.A."/>
            <person name="Chan C.M."/>
            <person name="Lim L.B.L."/>
            <person name="Cai F."/>
            <person name="Druzhinina I.S."/>
            <person name="U'Ren J.M."/>
            <person name="Derntl C."/>
        </authorList>
    </citation>
    <scope>NUCLEOTIDE SEQUENCE</scope>
    <source>
        <strain evidence="2">TUCIM 5799</strain>
    </source>
</reference>
<organism evidence="2 3">
    <name type="scientific">Neoarthrinium moseri</name>
    <dbReference type="NCBI Taxonomy" id="1658444"/>
    <lineage>
        <taxon>Eukaryota</taxon>
        <taxon>Fungi</taxon>
        <taxon>Dikarya</taxon>
        <taxon>Ascomycota</taxon>
        <taxon>Pezizomycotina</taxon>
        <taxon>Sordariomycetes</taxon>
        <taxon>Xylariomycetidae</taxon>
        <taxon>Amphisphaeriales</taxon>
        <taxon>Apiosporaceae</taxon>
        <taxon>Neoarthrinium</taxon>
    </lineage>
</organism>
<accession>A0A9Q0AIS6</accession>
<dbReference type="Proteomes" id="UP000829685">
    <property type="component" value="Unassembled WGS sequence"/>
</dbReference>
<keyword evidence="3" id="KW-1185">Reference proteome</keyword>
<gene>
    <name evidence="2" type="ORF">JX265_012266</name>
</gene>
<comment type="caution">
    <text evidence="2">The sequence shown here is derived from an EMBL/GenBank/DDBJ whole genome shotgun (WGS) entry which is preliminary data.</text>
</comment>
<sequence length="126" mass="13388">MSGSQSSSFIQEARRMCDRLDKLESSLKETRSTLQKGYDLDVSAKVTPRSPARTSIPEESRTIKPVAAPKTLGAPKANSVQKAANKPAGTKSTQKPSSQPKQGGTKTVNMDNGPVVKKVSGTSSKK</sequence>
<dbReference type="AlphaFoldDB" id="A0A9Q0AIS6"/>
<feature type="compositionally biased region" description="Polar residues" evidence="1">
    <location>
        <begin position="90"/>
        <end position="110"/>
    </location>
</feature>
<feature type="compositionally biased region" description="Low complexity" evidence="1">
    <location>
        <begin position="115"/>
        <end position="126"/>
    </location>
</feature>
<evidence type="ECO:0000256" key="1">
    <source>
        <dbReference type="SAM" id="MobiDB-lite"/>
    </source>
</evidence>
<proteinExistence type="predicted"/>
<dbReference type="EMBL" id="JAFIMR010000051">
    <property type="protein sequence ID" value="KAI1855078.1"/>
    <property type="molecule type" value="Genomic_DNA"/>
</dbReference>